<protein>
    <submittedName>
        <fullName evidence="2">Uncharacterized protein</fullName>
    </submittedName>
</protein>
<dbReference type="Proteomes" id="UP000676336">
    <property type="component" value="Unassembled WGS sequence"/>
</dbReference>
<feature type="non-terminal residue" evidence="2">
    <location>
        <position position="1"/>
    </location>
</feature>
<evidence type="ECO:0000313" key="2">
    <source>
        <dbReference type="EMBL" id="CAF5171605.1"/>
    </source>
</evidence>
<dbReference type="EMBL" id="CAJOBI010312118">
    <property type="protein sequence ID" value="CAF5171605.1"/>
    <property type="molecule type" value="Genomic_DNA"/>
</dbReference>
<feature type="region of interest" description="Disordered" evidence="1">
    <location>
        <begin position="1"/>
        <end position="30"/>
    </location>
</feature>
<dbReference type="AlphaFoldDB" id="A0A8S3GW26"/>
<evidence type="ECO:0000313" key="3">
    <source>
        <dbReference type="Proteomes" id="UP000676336"/>
    </source>
</evidence>
<organism evidence="2 3">
    <name type="scientific">Rotaria magnacalcarata</name>
    <dbReference type="NCBI Taxonomy" id="392030"/>
    <lineage>
        <taxon>Eukaryota</taxon>
        <taxon>Metazoa</taxon>
        <taxon>Spiralia</taxon>
        <taxon>Gnathifera</taxon>
        <taxon>Rotifera</taxon>
        <taxon>Eurotatoria</taxon>
        <taxon>Bdelloidea</taxon>
        <taxon>Philodinida</taxon>
        <taxon>Philodinidae</taxon>
        <taxon>Rotaria</taxon>
    </lineage>
</organism>
<evidence type="ECO:0000256" key="1">
    <source>
        <dbReference type="SAM" id="MobiDB-lite"/>
    </source>
</evidence>
<gene>
    <name evidence="2" type="ORF">SMN809_LOCUS65818</name>
</gene>
<name>A0A8S3GW26_9BILA</name>
<sequence>SGRSVISGDESDNGTSTYGQRIHRATNRDADDDLFTVREEKTLESFEGARYKKR</sequence>
<accession>A0A8S3GW26</accession>
<proteinExistence type="predicted"/>
<reference evidence="2" key="1">
    <citation type="submission" date="2021-02" db="EMBL/GenBank/DDBJ databases">
        <authorList>
            <person name="Nowell W R."/>
        </authorList>
    </citation>
    <scope>NUCLEOTIDE SEQUENCE</scope>
</reference>
<comment type="caution">
    <text evidence="2">The sequence shown here is derived from an EMBL/GenBank/DDBJ whole genome shotgun (WGS) entry which is preliminary data.</text>
</comment>